<dbReference type="InterPro" id="IPR000182">
    <property type="entry name" value="GNAT_dom"/>
</dbReference>
<dbReference type="SUPFAM" id="SSF55729">
    <property type="entry name" value="Acyl-CoA N-acyltransferases (Nat)"/>
    <property type="match status" value="1"/>
</dbReference>
<dbReference type="PANTHER" id="PTHR43792:SF8">
    <property type="entry name" value="[RIBOSOMAL PROTEIN US5]-ALANINE N-ACETYLTRANSFERASE"/>
    <property type="match status" value="1"/>
</dbReference>
<evidence type="ECO:0000256" key="1">
    <source>
        <dbReference type="ARBA" id="ARBA00022679"/>
    </source>
</evidence>
<accession>A0ABT4JYN1</accession>
<keyword evidence="2 5" id="KW-0012">Acyltransferase</keyword>
<organism evidence="5 6">
    <name type="scientific">Marinomonas phaeophyticola</name>
    <dbReference type="NCBI Taxonomy" id="3004091"/>
    <lineage>
        <taxon>Bacteria</taxon>
        <taxon>Pseudomonadati</taxon>
        <taxon>Pseudomonadota</taxon>
        <taxon>Gammaproteobacteria</taxon>
        <taxon>Oceanospirillales</taxon>
        <taxon>Oceanospirillaceae</taxon>
        <taxon>Marinomonas</taxon>
    </lineage>
</organism>
<dbReference type="SUPFAM" id="SSF54909">
    <property type="entry name" value="Dimeric alpha+beta barrel"/>
    <property type="match status" value="1"/>
</dbReference>
<dbReference type="PANTHER" id="PTHR43792">
    <property type="entry name" value="GNAT FAMILY, PUTATIVE (AFU_ORTHOLOGUE AFUA_3G00765)-RELATED-RELATED"/>
    <property type="match status" value="1"/>
</dbReference>
<dbReference type="GO" id="GO:0016746">
    <property type="term" value="F:acyltransferase activity"/>
    <property type="evidence" value="ECO:0007669"/>
    <property type="project" value="UniProtKB-KW"/>
</dbReference>
<sequence length="295" mass="34460">MSLYNEKPSLPYYAVIFTSKLIQSDVIYKALLDKMIDLASMQEGFLGVETSSDEIHILISYWKDLASIKSWKEHTFHDRVQKMSKEFWFESYDVKVVKVEREYGFSNLDSDMLKTKFPKIATPRGVLMLLEDRHAPLLHQYVKSNKAFFEPWEPMRHESYYSLETAVLRVNEMRKDFIRDKGVVLCLLNKDETEILAYSNYSSVVRGVFQACYLGYSVSEKYQGQGYMKEALTAGIKYVNEEMNIDRIMANYMPHNEKSARVLHSLGFEKEGKARNYLKIAGNWEDHIMTALILR</sequence>
<gene>
    <name evidence="5" type="ORF">O1D97_17675</name>
</gene>
<proteinExistence type="inferred from homology"/>
<dbReference type="InterPro" id="IPR051531">
    <property type="entry name" value="N-acetyltransferase"/>
</dbReference>
<dbReference type="EMBL" id="JAPUBN010000021">
    <property type="protein sequence ID" value="MCZ2723388.1"/>
    <property type="molecule type" value="Genomic_DNA"/>
</dbReference>
<feature type="domain" description="N-acetyltransferase" evidence="4">
    <location>
        <begin position="147"/>
        <end position="295"/>
    </location>
</feature>
<dbReference type="Gene3D" id="3.30.70.100">
    <property type="match status" value="1"/>
</dbReference>
<dbReference type="EC" id="2.3.1.-" evidence="5"/>
<dbReference type="InterPro" id="IPR016181">
    <property type="entry name" value="Acyl_CoA_acyltransferase"/>
</dbReference>
<dbReference type="InterPro" id="IPR011008">
    <property type="entry name" value="Dimeric_a/b-barrel"/>
</dbReference>
<name>A0ABT4JYN1_9GAMM</name>
<protein>
    <submittedName>
        <fullName evidence="5">GNAT family N-acetyltransferase</fullName>
        <ecNumber evidence="5">2.3.1.-</ecNumber>
    </submittedName>
</protein>
<evidence type="ECO:0000256" key="2">
    <source>
        <dbReference type="ARBA" id="ARBA00023315"/>
    </source>
</evidence>
<comment type="similarity">
    <text evidence="3">Belongs to the acetyltransferase family. RimJ subfamily.</text>
</comment>
<reference evidence="5" key="1">
    <citation type="submission" date="2022-12" db="EMBL/GenBank/DDBJ databases">
        <title>Marinomonas 15G1-11 sp. nov, isolated from marine algae.</title>
        <authorList>
            <person name="Butt M."/>
            <person name="Choi D.G."/>
            <person name="Kim J.M."/>
            <person name="Lee J.K."/>
            <person name="Baek J.H."/>
            <person name="Jeon C.O."/>
        </authorList>
    </citation>
    <scope>NUCLEOTIDE SEQUENCE</scope>
    <source>
        <strain evidence="5">15G1-11</strain>
    </source>
</reference>
<dbReference type="RefSeq" id="WP_269127496.1">
    <property type="nucleotide sequence ID" value="NZ_JAPUBN010000021.1"/>
</dbReference>
<dbReference type="Proteomes" id="UP001149719">
    <property type="component" value="Unassembled WGS sequence"/>
</dbReference>
<dbReference type="Pfam" id="PF13302">
    <property type="entry name" value="Acetyltransf_3"/>
    <property type="match status" value="1"/>
</dbReference>
<evidence type="ECO:0000259" key="4">
    <source>
        <dbReference type="PROSITE" id="PS51186"/>
    </source>
</evidence>
<keyword evidence="6" id="KW-1185">Reference proteome</keyword>
<dbReference type="Gene3D" id="3.40.630.30">
    <property type="match status" value="1"/>
</dbReference>
<comment type="caution">
    <text evidence="5">The sequence shown here is derived from an EMBL/GenBank/DDBJ whole genome shotgun (WGS) entry which is preliminary data.</text>
</comment>
<dbReference type="PROSITE" id="PS51186">
    <property type="entry name" value="GNAT"/>
    <property type="match status" value="1"/>
</dbReference>
<evidence type="ECO:0000256" key="3">
    <source>
        <dbReference type="ARBA" id="ARBA00038502"/>
    </source>
</evidence>
<evidence type="ECO:0000313" key="5">
    <source>
        <dbReference type="EMBL" id="MCZ2723388.1"/>
    </source>
</evidence>
<keyword evidence="1 5" id="KW-0808">Transferase</keyword>
<evidence type="ECO:0000313" key="6">
    <source>
        <dbReference type="Proteomes" id="UP001149719"/>
    </source>
</evidence>